<gene>
    <name evidence="4" type="ORF">IZO911_LOCUS39352</name>
    <name evidence="5" type="ORF">KXQ929_LOCUS29004</name>
</gene>
<dbReference type="Pfam" id="PF13517">
    <property type="entry name" value="FG-GAP_3"/>
    <property type="match status" value="3"/>
</dbReference>
<protein>
    <recommendedName>
        <fullName evidence="3">Apple domain-containing protein</fullName>
    </recommendedName>
</protein>
<name>A0A815KWP2_9BILA</name>
<evidence type="ECO:0000313" key="6">
    <source>
        <dbReference type="Proteomes" id="UP000663860"/>
    </source>
</evidence>
<dbReference type="InterPro" id="IPR013517">
    <property type="entry name" value="FG-GAP"/>
</dbReference>
<dbReference type="InterPro" id="IPR028994">
    <property type="entry name" value="Integrin_alpha_N"/>
</dbReference>
<feature type="domain" description="Apple" evidence="3">
    <location>
        <begin position="13"/>
        <end position="102"/>
    </location>
</feature>
<feature type="chain" id="PRO_5035606434" description="Apple domain-containing protein" evidence="2">
    <location>
        <begin position="19"/>
        <end position="461"/>
    </location>
</feature>
<dbReference type="PANTHER" id="PTHR46580:SF4">
    <property type="entry name" value="ATP_GTP-BINDING PROTEIN"/>
    <property type="match status" value="1"/>
</dbReference>
<dbReference type="InterPro" id="IPR003609">
    <property type="entry name" value="Pan_app"/>
</dbReference>
<evidence type="ECO:0000256" key="1">
    <source>
        <dbReference type="ARBA" id="ARBA00022729"/>
    </source>
</evidence>
<dbReference type="EMBL" id="CAJNOE010001186">
    <property type="protein sequence ID" value="CAF1398433.1"/>
    <property type="molecule type" value="Genomic_DNA"/>
</dbReference>
<proteinExistence type="predicted"/>
<evidence type="ECO:0000256" key="2">
    <source>
        <dbReference type="SAM" id="SignalP"/>
    </source>
</evidence>
<dbReference type="Proteomes" id="UP000663868">
    <property type="component" value="Unassembled WGS sequence"/>
</dbReference>
<sequence>MLSQVTLILLVCCLSTSTIPITIYKNAQFVPTNTNLKLADQFSINSLNECACQCLNNSQCLTATYIGINKSCSMFSAQVKRSWLQIQTTIMDASVLTFSNESLPVCSTYNFQQPPQLYTTGALPAVMISADLNKDGHVDLAIGNYNGNSISILLGIGNGSFQLPAISFLSNGSNPYWFVAHDFNNDGNIDLAICNEGSNTISILLGLGNGSFQLSVITFNSGGSAPSSIIVVDVNNDYKADLVVTNTGSYTITIFLGFNNGTFQVPGTSYAAGSSPSSITSGDFNSDGNIDLAVVSRNSNQLLIFRGVGNGTFQTNVTSYTTGSVPYLVRTADFNGDSKLDLLVANSYSNTISIFTGTGVGTFVTSASATYTTGIANTFDIAIQDLNGDLIMDLAVSNQYGNISVYFGYQNGTFGGIKSYSSAGQLSKGITITDFNEDGRPDLAIANGNSNTVAIILALCT</sequence>
<dbReference type="SUPFAM" id="SSF57414">
    <property type="entry name" value="Hairpin loop containing domain-like"/>
    <property type="match status" value="1"/>
</dbReference>
<dbReference type="SUPFAM" id="SSF69318">
    <property type="entry name" value="Integrin alpha N-terminal domain"/>
    <property type="match status" value="2"/>
</dbReference>
<reference evidence="4" key="1">
    <citation type="submission" date="2021-02" db="EMBL/GenBank/DDBJ databases">
        <authorList>
            <person name="Nowell W R."/>
        </authorList>
    </citation>
    <scope>NUCLEOTIDE SEQUENCE</scope>
</reference>
<evidence type="ECO:0000259" key="3">
    <source>
        <dbReference type="PROSITE" id="PS50948"/>
    </source>
</evidence>
<keyword evidence="1 2" id="KW-0732">Signal</keyword>
<evidence type="ECO:0000313" key="4">
    <source>
        <dbReference type="EMBL" id="CAF1398433.1"/>
    </source>
</evidence>
<comment type="caution">
    <text evidence="4">The sequence shown here is derived from an EMBL/GenBank/DDBJ whole genome shotgun (WGS) entry which is preliminary data.</text>
</comment>
<dbReference type="PANTHER" id="PTHR46580">
    <property type="entry name" value="SENSOR KINASE-RELATED"/>
    <property type="match status" value="1"/>
</dbReference>
<evidence type="ECO:0000313" key="5">
    <source>
        <dbReference type="EMBL" id="CAF4009851.1"/>
    </source>
</evidence>
<accession>A0A815KWP2</accession>
<feature type="signal peptide" evidence="2">
    <location>
        <begin position="1"/>
        <end position="18"/>
    </location>
</feature>
<dbReference type="Gene3D" id="2.30.30.100">
    <property type="match status" value="5"/>
</dbReference>
<organism evidence="4 6">
    <name type="scientific">Adineta steineri</name>
    <dbReference type="NCBI Taxonomy" id="433720"/>
    <lineage>
        <taxon>Eukaryota</taxon>
        <taxon>Metazoa</taxon>
        <taxon>Spiralia</taxon>
        <taxon>Gnathifera</taxon>
        <taxon>Rotifera</taxon>
        <taxon>Eurotatoria</taxon>
        <taxon>Bdelloidea</taxon>
        <taxon>Adinetida</taxon>
        <taxon>Adinetidae</taxon>
        <taxon>Adineta</taxon>
    </lineage>
</organism>
<dbReference type="EMBL" id="CAJOBB010002941">
    <property type="protein sequence ID" value="CAF4009851.1"/>
    <property type="molecule type" value="Genomic_DNA"/>
</dbReference>
<dbReference type="Proteomes" id="UP000663860">
    <property type="component" value="Unassembled WGS sequence"/>
</dbReference>
<dbReference type="PROSITE" id="PS50948">
    <property type="entry name" value="PAN"/>
    <property type="match status" value="1"/>
</dbReference>
<dbReference type="Pfam" id="PF00024">
    <property type="entry name" value="PAN_1"/>
    <property type="match status" value="1"/>
</dbReference>
<dbReference type="AlphaFoldDB" id="A0A815KWP2"/>